<organism evidence="1 2">
    <name type="scientific">Methylomonas subterranea</name>
    <dbReference type="NCBI Taxonomy" id="2952225"/>
    <lineage>
        <taxon>Bacteria</taxon>
        <taxon>Pseudomonadati</taxon>
        <taxon>Pseudomonadota</taxon>
        <taxon>Gammaproteobacteria</taxon>
        <taxon>Methylococcales</taxon>
        <taxon>Methylococcaceae</taxon>
        <taxon>Methylomonas</taxon>
    </lineage>
</organism>
<evidence type="ECO:0000313" key="2">
    <source>
        <dbReference type="Proteomes" id="UP001524499"/>
    </source>
</evidence>
<keyword evidence="2" id="KW-1185">Reference proteome</keyword>
<name>A0ABT1TKX9_9GAMM</name>
<gene>
    <name evidence="1" type="ORF">NP590_18635</name>
</gene>
<comment type="caution">
    <text evidence="1">The sequence shown here is derived from an EMBL/GenBank/DDBJ whole genome shotgun (WGS) entry which is preliminary data.</text>
</comment>
<proteinExistence type="predicted"/>
<evidence type="ECO:0000313" key="1">
    <source>
        <dbReference type="EMBL" id="MCQ8106132.1"/>
    </source>
</evidence>
<evidence type="ECO:0008006" key="3">
    <source>
        <dbReference type="Google" id="ProtNLM"/>
    </source>
</evidence>
<dbReference type="Gene3D" id="3.40.50.2300">
    <property type="match status" value="1"/>
</dbReference>
<accession>A0ABT1TKX9</accession>
<dbReference type="RefSeq" id="WP_256604197.1">
    <property type="nucleotide sequence ID" value="NZ_JANIBJ010000048.1"/>
</dbReference>
<dbReference type="Proteomes" id="UP001524499">
    <property type="component" value="Unassembled WGS sequence"/>
</dbReference>
<reference evidence="1 2" key="1">
    <citation type="submission" date="2022-07" db="EMBL/GenBank/DDBJ databases">
        <title>Methylomonas rivi sp. nov., Methylomonas rosea sp. nov., Methylomonas aureus sp. nov. and Methylomonas subterranea sp. nov., four novel methanotrophs isolated from a freshwater creek and the deep terrestrial subsurface.</title>
        <authorList>
            <person name="Abin C."/>
            <person name="Sankaranarayanan K."/>
            <person name="Garner C."/>
            <person name="Sindelar R."/>
            <person name="Kotary K."/>
            <person name="Garner R."/>
            <person name="Barclay S."/>
            <person name="Lawson P."/>
            <person name="Krumholz L."/>
        </authorList>
    </citation>
    <scope>NUCLEOTIDE SEQUENCE [LARGE SCALE GENOMIC DNA]</scope>
    <source>
        <strain evidence="1 2">SURF-2</strain>
    </source>
</reference>
<sequence length="135" mass="14699">MKILVIENAGRIAACLSNLEVELACHIDETQALKAAEEFGPELVFLGYALLADQTPDYIRSFANALPTASLIVVGENTSDECVLRCLLAGAKGYQELQSLPHYNARLIQAIGRGEAWVSRKMVASLLDAVRRLVL</sequence>
<dbReference type="EMBL" id="JANIBJ010000048">
    <property type="protein sequence ID" value="MCQ8106132.1"/>
    <property type="molecule type" value="Genomic_DNA"/>
</dbReference>
<protein>
    <recommendedName>
        <fullName evidence="3">Response regulatory domain-containing protein</fullName>
    </recommendedName>
</protein>